<dbReference type="Pfam" id="PF03006">
    <property type="entry name" value="HlyIII"/>
    <property type="match status" value="1"/>
</dbReference>
<name>A0A7H9HXF9_9SACH</name>
<dbReference type="GO" id="GO:0046872">
    <property type="term" value="F:metal ion binding"/>
    <property type="evidence" value="ECO:0007669"/>
    <property type="project" value="UniProtKB-KW"/>
</dbReference>
<keyword evidence="5" id="KW-0862">Zinc</keyword>
<evidence type="ECO:0000256" key="3">
    <source>
        <dbReference type="ARBA" id="ARBA00022989"/>
    </source>
</evidence>
<dbReference type="Proteomes" id="UP000510647">
    <property type="component" value="Chromosome 5"/>
</dbReference>
<evidence type="ECO:0000256" key="1">
    <source>
        <dbReference type="ARBA" id="ARBA00004141"/>
    </source>
</evidence>
<evidence type="ECO:0000256" key="6">
    <source>
        <dbReference type="SAM" id="Phobius"/>
    </source>
</evidence>
<keyword evidence="3 6" id="KW-1133">Transmembrane helix</keyword>
<feature type="transmembrane region" description="Helical" evidence="6">
    <location>
        <begin position="172"/>
        <end position="189"/>
    </location>
</feature>
<dbReference type="PANTHER" id="PTHR20855:SF97">
    <property type="entry name" value="ADIPOR-LIKE RECEPTOR IZH3-RELATED"/>
    <property type="match status" value="1"/>
</dbReference>
<proteinExistence type="predicted"/>
<dbReference type="GO" id="GO:0038023">
    <property type="term" value="F:signaling receptor activity"/>
    <property type="evidence" value="ECO:0007669"/>
    <property type="project" value="TreeGrafter"/>
</dbReference>
<evidence type="ECO:0000313" key="8">
    <source>
        <dbReference type="Proteomes" id="UP000510647"/>
    </source>
</evidence>
<dbReference type="OrthoDB" id="5585746at2759"/>
<dbReference type="AlphaFoldDB" id="A0A7H9HXF9"/>
<organism evidence="7 8">
    <name type="scientific">Torulaspora globosa</name>
    <dbReference type="NCBI Taxonomy" id="48254"/>
    <lineage>
        <taxon>Eukaryota</taxon>
        <taxon>Fungi</taxon>
        <taxon>Dikarya</taxon>
        <taxon>Ascomycota</taxon>
        <taxon>Saccharomycotina</taxon>
        <taxon>Saccharomycetes</taxon>
        <taxon>Saccharomycetales</taxon>
        <taxon>Saccharomycetaceae</taxon>
        <taxon>Torulaspora</taxon>
    </lineage>
</organism>
<feature type="transmembrane region" description="Helical" evidence="6">
    <location>
        <begin position="243"/>
        <end position="265"/>
    </location>
</feature>
<gene>
    <name evidence="7" type="ORF">HG537_0E04470</name>
</gene>
<evidence type="ECO:0000256" key="5">
    <source>
        <dbReference type="PIRSR" id="PIRSR604254-1"/>
    </source>
</evidence>
<dbReference type="InterPro" id="IPR004254">
    <property type="entry name" value="AdipoR/HlyIII-related"/>
</dbReference>
<feature type="binding site" evidence="5">
    <location>
        <position position="229"/>
    </location>
    <ligand>
        <name>Zn(2+)</name>
        <dbReference type="ChEBI" id="CHEBI:29105"/>
    </ligand>
</feature>
<dbReference type="PANTHER" id="PTHR20855">
    <property type="entry name" value="ADIPOR/PROGESTIN RECEPTOR-RELATED"/>
    <property type="match status" value="1"/>
</dbReference>
<feature type="transmembrane region" description="Helical" evidence="6">
    <location>
        <begin position="336"/>
        <end position="355"/>
    </location>
</feature>
<dbReference type="GO" id="GO:0016020">
    <property type="term" value="C:membrane"/>
    <property type="evidence" value="ECO:0007669"/>
    <property type="project" value="UniProtKB-SubCell"/>
</dbReference>
<comment type="subcellular location">
    <subcellularLocation>
        <location evidence="1">Membrane</location>
        <topology evidence="1">Multi-pass membrane protein</topology>
    </subcellularLocation>
</comment>
<dbReference type="EMBL" id="CP059271">
    <property type="protein sequence ID" value="QLQ81092.1"/>
    <property type="molecule type" value="Genomic_DNA"/>
</dbReference>
<protein>
    <submittedName>
        <fullName evidence="7">Uncharacterized protein</fullName>
    </submittedName>
</protein>
<sequence>MSETGTFARIKRRGAGMVRKVPGAGIIGNNKYYHYITGVWGNRRLRRRGRKAARVPEPQFEAYDTFSDTSTLVNSSRSSTFGASTATLLEDEWISSTLPPKEEEQIDVRTYVRTFHHTRAHEFGQHCHLHYYQLPFPWRENRYIIHGYRFYDSHIKSLLSVVNWYGWHNETWNIWTHLGGAGYLLYLALYDFPQSEIWKSAAIPLPAKLIVYVFLAAAIKCMCASVFWHTFNGTCCLQLRSRFACVDYTGITVLITASVLTTEFATSYESPWSLCCYLAASSALGAFGVIMNWSPKFDRPEARPLRIKFFILLAALGALSFVQLVARTSWQHGARLIAPVTTKSVVWYLIGVFFYGSFVPERFRSDVVVDSCIPTEFELSTNLEVVTRLRHVHFRERPTEGPGKRKFWSLWWVDYIGSSHSLWHLFVVLGVIGHYNAILEMFSKRWICQDNF</sequence>
<keyword evidence="4 6" id="KW-0472">Membrane</keyword>
<reference evidence="7 8" key="1">
    <citation type="submission" date="2020-06" db="EMBL/GenBank/DDBJ databases">
        <title>The yeast mating-type switching endonuclease HO is a domesticated member of an unorthodox homing genetic element family.</title>
        <authorList>
            <person name="Coughlan A.Y."/>
            <person name="Lombardi L."/>
            <person name="Braun-Galleani S."/>
            <person name="Martos A.R."/>
            <person name="Galeote V."/>
            <person name="Bigey F."/>
            <person name="Dequin S."/>
            <person name="Byrne K.P."/>
            <person name="Wolfe K.H."/>
        </authorList>
    </citation>
    <scope>NUCLEOTIDE SEQUENCE [LARGE SCALE GENOMIC DNA]</scope>
    <source>
        <strain evidence="7 8">CBS2947</strain>
    </source>
</reference>
<evidence type="ECO:0000256" key="2">
    <source>
        <dbReference type="ARBA" id="ARBA00022692"/>
    </source>
</evidence>
<keyword evidence="8" id="KW-1185">Reference proteome</keyword>
<accession>A0A7H9HXF9</accession>
<evidence type="ECO:0000313" key="7">
    <source>
        <dbReference type="EMBL" id="QLQ81092.1"/>
    </source>
</evidence>
<keyword evidence="5" id="KW-0479">Metal-binding</keyword>
<keyword evidence="2 6" id="KW-0812">Transmembrane</keyword>
<feature type="transmembrane region" description="Helical" evidence="6">
    <location>
        <begin position="305"/>
        <end position="324"/>
    </location>
</feature>
<dbReference type="GO" id="GO:0006882">
    <property type="term" value="P:intracellular zinc ion homeostasis"/>
    <property type="evidence" value="ECO:0007669"/>
    <property type="project" value="TreeGrafter"/>
</dbReference>
<evidence type="ECO:0000256" key="4">
    <source>
        <dbReference type="ARBA" id="ARBA00023136"/>
    </source>
</evidence>
<feature type="transmembrane region" description="Helical" evidence="6">
    <location>
        <begin position="209"/>
        <end position="231"/>
    </location>
</feature>
<feature type="transmembrane region" description="Helical" evidence="6">
    <location>
        <begin position="271"/>
        <end position="293"/>
    </location>
</feature>